<evidence type="ECO:0000313" key="2">
    <source>
        <dbReference type="WBParaSite" id="PS1159_v2.g3749.t2"/>
    </source>
</evidence>
<dbReference type="Proteomes" id="UP000887580">
    <property type="component" value="Unplaced"/>
</dbReference>
<reference evidence="2" key="1">
    <citation type="submission" date="2022-11" db="UniProtKB">
        <authorList>
            <consortium name="WormBaseParasite"/>
        </authorList>
    </citation>
    <scope>IDENTIFICATION</scope>
</reference>
<protein>
    <submittedName>
        <fullName evidence="2">Uncharacterized protein</fullName>
    </submittedName>
</protein>
<organism evidence="1 2">
    <name type="scientific">Panagrolaimus sp. PS1159</name>
    <dbReference type="NCBI Taxonomy" id="55785"/>
    <lineage>
        <taxon>Eukaryota</taxon>
        <taxon>Metazoa</taxon>
        <taxon>Ecdysozoa</taxon>
        <taxon>Nematoda</taxon>
        <taxon>Chromadorea</taxon>
        <taxon>Rhabditida</taxon>
        <taxon>Tylenchina</taxon>
        <taxon>Panagrolaimomorpha</taxon>
        <taxon>Panagrolaimoidea</taxon>
        <taxon>Panagrolaimidae</taxon>
        <taxon>Panagrolaimus</taxon>
    </lineage>
</organism>
<accession>A0AC35GBS0</accession>
<evidence type="ECO:0000313" key="1">
    <source>
        <dbReference type="Proteomes" id="UP000887580"/>
    </source>
</evidence>
<sequence>MHLNLVVIFIFSSLFLQFSISQLNETYSAINVCNGINIIANFIRGIDQVTVLKYSIDLKVEPGLKRGTTNISLGNEKLSSINNTLYFAFGGPQFWDDRDLNVIKCMAHFNICQFEILDGGGNLELPVMLEGEFGSPIILMDVMFDEGTIFQAPYGQIFEGDAKCFHQQNADTLMPDFIQDIHICCNSYKSIKIPSSNKEPCLEFSSKTKVIIDQNSTVELTANYIIDETTLQIQVTNFLAPKKTEFYLQPNENSVTCSFSNFNCTQPIFEKEDFEFDFELFVQIPNKLRKTATVGKVSRRNGVFLKHDKAYTKRDPCWTSEIKGEWKSKFCCSKFVESTDKCVEYESRTKISNDTTSIAFFQTRYLFSDNHLNVEIQNFTALKDSNAMFHYFFNHFLTQSCSVTTLEPTKKCKLEKNLDKSYEFLLKTSFAQDGFVLFKANESNGEFVDPNLNPKNPCVTVDYPGIYPIPKMLATTEICCISTLDGTWPGKI</sequence>
<dbReference type="WBParaSite" id="PS1159_v2.g3749.t2">
    <property type="protein sequence ID" value="PS1159_v2.g3749.t2"/>
    <property type="gene ID" value="PS1159_v2.g3749"/>
</dbReference>
<name>A0AC35GBS0_9BILA</name>
<proteinExistence type="predicted"/>